<reference evidence="1 2" key="1">
    <citation type="submission" date="2018-11" db="EMBL/GenBank/DDBJ databases">
        <authorList>
            <consortium name="Pathogen Informatics"/>
        </authorList>
    </citation>
    <scope>NUCLEOTIDE SEQUENCE [LARGE SCALE GENOMIC DNA]</scope>
</reference>
<dbReference type="EMBL" id="UZAH01030974">
    <property type="protein sequence ID" value="VDP13216.1"/>
    <property type="molecule type" value="Genomic_DNA"/>
</dbReference>
<accession>A0A183GA62</accession>
<proteinExistence type="predicted"/>
<dbReference type="AlphaFoldDB" id="A0A183GA62"/>
<name>A0A183GA62_HELPZ</name>
<sequence length="83" mass="9079">MQSAEQTVPLQELSEKDDLSAIHANLLRSKMLASPANALIEPIAAIPPENLAARQMLVNVYSHQDLKAQQLEMLSTTNPTWAA</sequence>
<keyword evidence="2" id="KW-1185">Reference proteome</keyword>
<reference evidence="3" key="2">
    <citation type="submission" date="2019-09" db="UniProtKB">
        <authorList>
            <consortium name="WormBaseParasite"/>
        </authorList>
    </citation>
    <scope>IDENTIFICATION</scope>
</reference>
<organism evidence="2 3">
    <name type="scientific">Heligmosomoides polygyrus</name>
    <name type="common">Parasitic roundworm</name>
    <dbReference type="NCBI Taxonomy" id="6339"/>
    <lineage>
        <taxon>Eukaryota</taxon>
        <taxon>Metazoa</taxon>
        <taxon>Ecdysozoa</taxon>
        <taxon>Nematoda</taxon>
        <taxon>Chromadorea</taxon>
        <taxon>Rhabditida</taxon>
        <taxon>Rhabditina</taxon>
        <taxon>Rhabditomorpha</taxon>
        <taxon>Strongyloidea</taxon>
        <taxon>Heligmosomidae</taxon>
        <taxon>Heligmosomoides</taxon>
    </lineage>
</organism>
<evidence type="ECO:0000313" key="2">
    <source>
        <dbReference type="Proteomes" id="UP000050761"/>
    </source>
</evidence>
<protein>
    <submittedName>
        <fullName evidence="3">Transcriptional regulator</fullName>
    </submittedName>
</protein>
<evidence type="ECO:0000313" key="1">
    <source>
        <dbReference type="EMBL" id="VDP13216.1"/>
    </source>
</evidence>
<gene>
    <name evidence="1" type="ORF">HPBE_LOCUS18878</name>
</gene>
<accession>A0A3P8F0S6</accession>
<evidence type="ECO:0000313" key="3">
    <source>
        <dbReference type="WBParaSite" id="HPBE_0001887901-mRNA-1"/>
    </source>
</evidence>
<dbReference type="Proteomes" id="UP000050761">
    <property type="component" value="Unassembled WGS sequence"/>
</dbReference>
<dbReference type="WBParaSite" id="HPBE_0001887901-mRNA-1">
    <property type="protein sequence ID" value="HPBE_0001887901-mRNA-1"/>
    <property type="gene ID" value="HPBE_0001887901"/>
</dbReference>